<dbReference type="InterPro" id="IPR003877">
    <property type="entry name" value="SPRY_dom"/>
</dbReference>
<dbReference type="InterPro" id="IPR035782">
    <property type="entry name" value="SPRY_RanBP9/10"/>
</dbReference>
<dbReference type="InterPro" id="IPR006595">
    <property type="entry name" value="CTLH_C"/>
</dbReference>
<dbReference type="Gene3D" id="2.60.120.920">
    <property type="match status" value="1"/>
</dbReference>
<dbReference type="InterPro" id="IPR043136">
    <property type="entry name" value="B30.2/SPRY_sf"/>
</dbReference>
<proteinExistence type="predicted"/>
<accession>A0AAD5TUI1</accession>
<dbReference type="Pfam" id="PF10607">
    <property type="entry name" value="CTLH"/>
    <property type="match status" value="1"/>
</dbReference>
<evidence type="ECO:0000259" key="1">
    <source>
        <dbReference type="PROSITE" id="PS50188"/>
    </source>
</evidence>
<sequence>IPDYLNETPVKLNLLKRNFSNVQENSLLLKNNDKNKEEKIQKNIYQIPTCYNQKDKINTLELSKQNSRVTYKGQGKSDSDAASVRANFPIPNQCGIFYWETEIISKGRDGYIGIGFCTEKVNLQRLPGWDQNSWGYHGDDGHSFQCCGTGKNFGPTFTTGDIIGCGINFYEKCCFFTKNGVFLGIAFKNLDTSLKLFPTVGLRTPGEIVETNFGLKKFSFDINHCFGEEKFKIMQTINQDTKLDFDLNEVICSYLYHNGFVETAHQFFGDTQLEKKRLDLDVNMESDNSNLISRRAIIHYIIGGNMQAAEAEIEKEFPNLLNTNKYLRFQLQSLNFIEMVKISHREPMGPDGTFSKANNVNAFGDIIKFGRHLQENFGGDSIFEEALLEIFSLIAYNDPFTSPHSYLFEEYTREGVADAINRILLTASNNSPTSSVEELFKQLNVVLEEMVNSGIGAASFLNIEKEFIE</sequence>
<comment type="caution">
    <text evidence="3">The sequence shown here is derived from an EMBL/GenBank/DDBJ whole genome shotgun (WGS) entry which is preliminary data.</text>
</comment>
<feature type="domain" description="B30.2/SPRY" evidence="1">
    <location>
        <begin position="29"/>
        <end position="218"/>
    </location>
</feature>
<dbReference type="InterPro" id="IPR013320">
    <property type="entry name" value="ConA-like_dom_sf"/>
</dbReference>
<dbReference type="PROSITE" id="PS50897">
    <property type="entry name" value="CTLH"/>
    <property type="match status" value="1"/>
</dbReference>
<protein>
    <submittedName>
        <fullName evidence="3">Ran-binding protein 9</fullName>
    </submittedName>
</protein>
<reference evidence="3" key="1">
    <citation type="submission" date="2020-05" db="EMBL/GenBank/DDBJ databases">
        <title>Phylogenomic resolution of chytrid fungi.</title>
        <authorList>
            <person name="Stajich J.E."/>
            <person name="Amses K."/>
            <person name="Simmons R."/>
            <person name="Seto K."/>
            <person name="Myers J."/>
            <person name="Bonds A."/>
            <person name="Quandt C.A."/>
            <person name="Barry K."/>
            <person name="Liu P."/>
            <person name="Grigoriev I."/>
            <person name="Longcore J.E."/>
            <person name="James T.Y."/>
        </authorList>
    </citation>
    <scope>NUCLEOTIDE SEQUENCE</scope>
    <source>
        <strain evidence="3">JEL0476</strain>
    </source>
</reference>
<feature type="domain" description="CTLH" evidence="2">
    <location>
        <begin position="290"/>
        <end position="347"/>
    </location>
</feature>
<dbReference type="SUPFAM" id="SSF49899">
    <property type="entry name" value="Concanavalin A-like lectins/glucanases"/>
    <property type="match status" value="1"/>
</dbReference>
<dbReference type="InterPro" id="IPR006594">
    <property type="entry name" value="LisH"/>
</dbReference>
<dbReference type="CDD" id="cd12909">
    <property type="entry name" value="SPRY_RanBP9_10"/>
    <property type="match status" value="1"/>
</dbReference>
<dbReference type="SMART" id="SM00668">
    <property type="entry name" value="CTLH"/>
    <property type="match status" value="1"/>
</dbReference>
<evidence type="ECO:0000259" key="2">
    <source>
        <dbReference type="PROSITE" id="PS50897"/>
    </source>
</evidence>
<evidence type="ECO:0000313" key="3">
    <source>
        <dbReference type="EMBL" id="KAJ3204347.1"/>
    </source>
</evidence>
<dbReference type="InterPro" id="IPR050618">
    <property type="entry name" value="Ubq-SigPath_Reg"/>
</dbReference>
<name>A0AAD5TUI1_9FUNG</name>
<dbReference type="EMBL" id="JADGJW010001311">
    <property type="protein sequence ID" value="KAJ3204347.1"/>
    <property type="molecule type" value="Genomic_DNA"/>
</dbReference>
<dbReference type="AlphaFoldDB" id="A0AAD5TUI1"/>
<dbReference type="InterPro" id="IPR001870">
    <property type="entry name" value="B30.2/SPRY"/>
</dbReference>
<dbReference type="InterPro" id="IPR013144">
    <property type="entry name" value="CRA_dom"/>
</dbReference>
<dbReference type="PANTHER" id="PTHR12864">
    <property type="entry name" value="RAN BINDING PROTEIN 9-RELATED"/>
    <property type="match status" value="1"/>
</dbReference>
<dbReference type="SMART" id="SM00757">
    <property type="entry name" value="CRA"/>
    <property type="match status" value="1"/>
</dbReference>
<evidence type="ECO:0000313" key="4">
    <source>
        <dbReference type="Proteomes" id="UP001211065"/>
    </source>
</evidence>
<dbReference type="PROSITE" id="PS50896">
    <property type="entry name" value="LISH"/>
    <property type="match status" value="1"/>
</dbReference>
<dbReference type="Proteomes" id="UP001211065">
    <property type="component" value="Unassembled WGS sequence"/>
</dbReference>
<dbReference type="InterPro" id="IPR024964">
    <property type="entry name" value="CTLH/CRA"/>
</dbReference>
<feature type="non-terminal residue" evidence="3">
    <location>
        <position position="469"/>
    </location>
</feature>
<dbReference type="SMART" id="SM00449">
    <property type="entry name" value="SPRY"/>
    <property type="match status" value="1"/>
</dbReference>
<gene>
    <name evidence="3" type="primary">RANBP9</name>
    <name evidence="3" type="ORF">HK099_001193</name>
</gene>
<dbReference type="Pfam" id="PF00622">
    <property type="entry name" value="SPRY"/>
    <property type="match status" value="1"/>
</dbReference>
<dbReference type="PROSITE" id="PS50188">
    <property type="entry name" value="B302_SPRY"/>
    <property type="match status" value="1"/>
</dbReference>
<keyword evidence="4" id="KW-1185">Reference proteome</keyword>
<organism evidence="3 4">
    <name type="scientific">Clydaea vesicula</name>
    <dbReference type="NCBI Taxonomy" id="447962"/>
    <lineage>
        <taxon>Eukaryota</taxon>
        <taxon>Fungi</taxon>
        <taxon>Fungi incertae sedis</taxon>
        <taxon>Chytridiomycota</taxon>
        <taxon>Chytridiomycota incertae sedis</taxon>
        <taxon>Chytridiomycetes</taxon>
        <taxon>Lobulomycetales</taxon>
        <taxon>Lobulomycetaceae</taxon>
        <taxon>Clydaea</taxon>
    </lineage>
</organism>